<sequence length="190" mass="20105">MDLTPNEPTSGTTKTKPQDGRHGMSWIVSAWSTSGDRSALKVFCLRCVRCYIRATVLSNRGRQPSARSVIAIAALLWLLSGSLGELQRSVTAAPDTAHTAASSLGQAVAVNADHTHADHGSSTAWPELFATSLDPRWVTTLVALGTLALVAIVAALFADRVLAPGRGPPCGITTARSGQDLLTRFCLSRR</sequence>
<organism evidence="3 4">
    <name type="scientific">Mycobacterium kiyosense</name>
    <dbReference type="NCBI Taxonomy" id="2871094"/>
    <lineage>
        <taxon>Bacteria</taxon>
        <taxon>Bacillati</taxon>
        <taxon>Actinomycetota</taxon>
        <taxon>Actinomycetes</taxon>
        <taxon>Mycobacteriales</taxon>
        <taxon>Mycobacteriaceae</taxon>
        <taxon>Mycobacterium</taxon>
    </lineage>
</organism>
<dbReference type="AlphaFoldDB" id="A0A9P3QE14"/>
<feature type="region of interest" description="Disordered" evidence="1">
    <location>
        <begin position="1"/>
        <end position="21"/>
    </location>
</feature>
<dbReference type="Pfam" id="PF26327">
    <property type="entry name" value="LpqS"/>
    <property type="match status" value="1"/>
</dbReference>
<keyword evidence="4" id="KW-1185">Reference proteome</keyword>
<reference evidence="3" key="1">
    <citation type="submission" date="2022-08" db="EMBL/GenBank/DDBJ databases">
        <title>Mycobacterium kiyosense sp. nov., scotochromogenic slow-glowing species isolated from respiratory specimens.</title>
        <authorList>
            <person name="Fukano H."/>
            <person name="Kazumi Y."/>
            <person name="Sakagami N."/>
            <person name="Ato M."/>
            <person name="Mitarai S."/>
            <person name="Hoshino Y."/>
        </authorList>
    </citation>
    <scope>NUCLEOTIDE SEQUENCE</scope>
    <source>
        <strain evidence="3">1413</strain>
    </source>
</reference>
<dbReference type="InterPro" id="IPR058714">
    <property type="entry name" value="LpqS"/>
</dbReference>
<protein>
    <submittedName>
        <fullName evidence="3">Uncharacterized protein</fullName>
    </submittedName>
</protein>
<feature type="transmembrane region" description="Helical" evidence="2">
    <location>
        <begin position="137"/>
        <end position="158"/>
    </location>
</feature>
<keyword evidence="2" id="KW-0472">Membrane</keyword>
<dbReference type="EMBL" id="BRZI01000083">
    <property type="protein sequence ID" value="GLD33503.1"/>
    <property type="molecule type" value="Genomic_DNA"/>
</dbReference>
<accession>A0A9P3QE14</accession>
<evidence type="ECO:0000313" key="4">
    <source>
        <dbReference type="Proteomes" id="UP001064782"/>
    </source>
</evidence>
<evidence type="ECO:0000256" key="1">
    <source>
        <dbReference type="SAM" id="MobiDB-lite"/>
    </source>
</evidence>
<comment type="caution">
    <text evidence="3">The sequence shown here is derived from an EMBL/GenBank/DDBJ whole genome shotgun (WGS) entry which is preliminary data.</text>
</comment>
<dbReference type="Proteomes" id="UP001064782">
    <property type="component" value="Unassembled WGS sequence"/>
</dbReference>
<evidence type="ECO:0000313" key="3">
    <source>
        <dbReference type="EMBL" id="GLD33503.1"/>
    </source>
</evidence>
<proteinExistence type="predicted"/>
<feature type="compositionally biased region" description="Polar residues" evidence="1">
    <location>
        <begin position="1"/>
        <end position="15"/>
    </location>
</feature>
<keyword evidence="2" id="KW-0812">Transmembrane</keyword>
<keyword evidence="2" id="KW-1133">Transmembrane helix</keyword>
<gene>
    <name evidence="3" type="ORF">Mkiyose1413_53860</name>
</gene>
<name>A0A9P3QE14_9MYCO</name>
<evidence type="ECO:0000256" key="2">
    <source>
        <dbReference type="SAM" id="Phobius"/>
    </source>
</evidence>